<organism evidence="1 2">
    <name type="scientific">Anaerotruncus colihominis</name>
    <dbReference type="NCBI Taxonomy" id="169435"/>
    <lineage>
        <taxon>Bacteria</taxon>
        <taxon>Bacillati</taxon>
        <taxon>Bacillota</taxon>
        <taxon>Clostridia</taxon>
        <taxon>Eubacteriales</taxon>
        <taxon>Oscillospiraceae</taxon>
        <taxon>Anaerotruncus</taxon>
    </lineage>
</organism>
<dbReference type="SUPFAM" id="SSF52540">
    <property type="entry name" value="P-loop containing nucleoside triphosphate hydrolases"/>
    <property type="match status" value="1"/>
</dbReference>
<dbReference type="EMBL" id="QXWK01000040">
    <property type="protein sequence ID" value="NBH62879.1"/>
    <property type="molecule type" value="Genomic_DNA"/>
</dbReference>
<dbReference type="InterPro" id="IPR027417">
    <property type="entry name" value="P-loop_NTPase"/>
</dbReference>
<gene>
    <name evidence="1" type="ORF">D0435_14635</name>
</gene>
<dbReference type="RefSeq" id="WP_160203165.1">
    <property type="nucleotide sequence ID" value="NZ_QXWK01000040.1"/>
</dbReference>
<dbReference type="Proteomes" id="UP000446866">
    <property type="component" value="Unassembled WGS sequence"/>
</dbReference>
<name>A0A845QM59_9FIRM</name>
<evidence type="ECO:0000313" key="1">
    <source>
        <dbReference type="EMBL" id="NBH62879.1"/>
    </source>
</evidence>
<comment type="caution">
    <text evidence="1">The sequence shown here is derived from an EMBL/GenBank/DDBJ whole genome shotgun (WGS) entry which is preliminary data.</text>
</comment>
<sequence length="267" mass="29905">MKVYTLTGKSGTGKSYQAIHLCKARNIESIIDDGLFIYKNRVEAGISAKRQKTMVGAIKTALFTLDEHAQTVADRIREMEPKSILIIGTSDKMTDKIVARLGLPAVSQRIYIEDITTEEERETANRQRNMLGKHVIPAPTLQLKRDFAGYFLDPLRILRGIGGKIQEPEKTVVRPTFSYMGEFFISDSVMKDIADCVAGESEGISRVLKIYENTAPDNLIIDIAVAASAQALIWESAIEFQQKLAETVEYMTAFNVVKVNVEVRWIE</sequence>
<protein>
    <submittedName>
        <fullName evidence="1">Asp23/Gls24 family envelope stress response protein</fullName>
    </submittedName>
</protein>
<dbReference type="AlphaFoldDB" id="A0A845QM59"/>
<accession>A0A845QM59</accession>
<keyword evidence="2" id="KW-1185">Reference proteome</keyword>
<reference evidence="1 2" key="1">
    <citation type="submission" date="2018-08" db="EMBL/GenBank/DDBJ databases">
        <title>Murine metabolic-syndrome-specific gut microbial biobank.</title>
        <authorList>
            <person name="Liu C."/>
        </authorList>
    </citation>
    <scope>NUCLEOTIDE SEQUENCE [LARGE SCALE GENOMIC DNA]</scope>
    <source>
        <strain evidence="1 2">28</strain>
    </source>
</reference>
<proteinExistence type="predicted"/>
<evidence type="ECO:0000313" key="2">
    <source>
        <dbReference type="Proteomes" id="UP000446866"/>
    </source>
</evidence>